<keyword evidence="2" id="KW-1185">Reference proteome</keyword>
<organism evidence="1 2">
    <name type="scientific">Paenibacillus gyeongsangnamensis</name>
    <dbReference type="NCBI Taxonomy" id="3388067"/>
    <lineage>
        <taxon>Bacteria</taxon>
        <taxon>Bacillati</taxon>
        <taxon>Bacillota</taxon>
        <taxon>Bacilli</taxon>
        <taxon>Bacillales</taxon>
        <taxon>Paenibacillaceae</taxon>
        <taxon>Paenibacillus</taxon>
    </lineage>
</organism>
<dbReference type="Proteomes" id="UP001527882">
    <property type="component" value="Unassembled WGS sequence"/>
</dbReference>
<protein>
    <submittedName>
        <fullName evidence="1">Uncharacterized protein</fullName>
    </submittedName>
</protein>
<name>A0ABT4QCC3_9BACL</name>
<comment type="caution">
    <text evidence="1">The sequence shown here is derived from an EMBL/GenBank/DDBJ whole genome shotgun (WGS) entry which is preliminary data.</text>
</comment>
<accession>A0ABT4QCC3</accession>
<evidence type="ECO:0000313" key="2">
    <source>
        <dbReference type="Proteomes" id="UP001527882"/>
    </source>
</evidence>
<proteinExistence type="predicted"/>
<dbReference type="RefSeq" id="WP_269882999.1">
    <property type="nucleotide sequence ID" value="NZ_JAQAGZ010000012.1"/>
</dbReference>
<dbReference type="EMBL" id="JAQAGZ010000012">
    <property type="protein sequence ID" value="MCZ8514475.1"/>
    <property type="molecule type" value="Genomic_DNA"/>
</dbReference>
<sequence>MTIETQTAGSIAYAEDWTMDNVIVRTQDGKPVQLKNCSRVELPRFERLAEETVRQDSGKESAS</sequence>
<reference evidence="1 2" key="1">
    <citation type="submission" date="2022-12" db="EMBL/GenBank/DDBJ databases">
        <title>Draft genome sequence of Paenibacillus sp. dW9.</title>
        <authorList>
            <person name="Choi E.-W."/>
            <person name="Kim D.-U."/>
        </authorList>
    </citation>
    <scope>NUCLEOTIDE SEQUENCE [LARGE SCALE GENOMIC DNA]</scope>
    <source>
        <strain evidence="2">dW9</strain>
    </source>
</reference>
<evidence type="ECO:0000313" key="1">
    <source>
        <dbReference type="EMBL" id="MCZ8514475.1"/>
    </source>
</evidence>
<gene>
    <name evidence="1" type="ORF">O9H85_19025</name>
</gene>